<protein>
    <recommendedName>
        <fullName evidence="7">Late embryogenesis abundant protein LEA-2 subgroup domain-containing protein</fullName>
    </recommendedName>
</protein>
<evidence type="ECO:0000256" key="1">
    <source>
        <dbReference type="ARBA" id="ARBA00004167"/>
    </source>
</evidence>
<dbReference type="InterPro" id="IPR004864">
    <property type="entry name" value="LEA_2"/>
</dbReference>
<comment type="subcellular location">
    <subcellularLocation>
        <location evidence="1">Membrane</location>
        <topology evidence="1">Single-pass membrane protein</topology>
    </subcellularLocation>
</comment>
<keyword evidence="3 6" id="KW-1133">Transmembrane helix</keyword>
<accession>A0A2N9FBE4</accession>
<evidence type="ECO:0000256" key="3">
    <source>
        <dbReference type="ARBA" id="ARBA00022989"/>
    </source>
</evidence>
<keyword evidence="2 6" id="KW-0812">Transmembrane</keyword>
<evidence type="ECO:0000313" key="8">
    <source>
        <dbReference type="EMBL" id="SPC88226.1"/>
    </source>
</evidence>
<evidence type="ECO:0000256" key="5">
    <source>
        <dbReference type="SAM" id="MobiDB-lite"/>
    </source>
</evidence>
<evidence type="ECO:0000256" key="6">
    <source>
        <dbReference type="SAM" id="Phobius"/>
    </source>
</evidence>
<dbReference type="EMBL" id="OIVN01000979">
    <property type="protein sequence ID" value="SPC88226.1"/>
    <property type="molecule type" value="Genomic_DNA"/>
</dbReference>
<dbReference type="AlphaFoldDB" id="A0A2N9FBE4"/>
<gene>
    <name evidence="8" type="ORF">FSB_LOCUS16108</name>
</gene>
<organism evidence="8">
    <name type="scientific">Fagus sylvatica</name>
    <name type="common">Beechnut</name>
    <dbReference type="NCBI Taxonomy" id="28930"/>
    <lineage>
        <taxon>Eukaryota</taxon>
        <taxon>Viridiplantae</taxon>
        <taxon>Streptophyta</taxon>
        <taxon>Embryophyta</taxon>
        <taxon>Tracheophyta</taxon>
        <taxon>Spermatophyta</taxon>
        <taxon>Magnoliopsida</taxon>
        <taxon>eudicotyledons</taxon>
        <taxon>Gunneridae</taxon>
        <taxon>Pentapetalae</taxon>
        <taxon>rosids</taxon>
        <taxon>fabids</taxon>
        <taxon>Fagales</taxon>
        <taxon>Fagaceae</taxon>
        <taxon>Fagus</taxon>
    </lineage>
</organism>
<sequence length="275" mass="30185">MAERVHPHDSPPTNVHDETSSETSETSLKPTSHPGSDKPVPQPGTYVIHIPKDQVYRVPPPENARRYKDLTRRSKRRRPCCCCLCWSLGILTFLLVLIAVTAAIFYLVVKPEAPNYTVDSIAISGFNTSTLSSSSSSLTVSPEFDVAVRADNPNDKIGIDYQKDSSVEIYYTDVFLCNGVLPEFYQPSNNVTVFKTALKGSGVVLSSTVKNSLVAAQSQGRVPLLLKVRAPVKIKVGSVKTWTITVKVDCDITVDKLTANATILSKDCHYGVKLW</sequence>
<feature type="region of interest" description="Disordered" evidence="5">
    <location>
        <begin position="1"/>
        <end position="44"/>
    </location>
</feature>
<keyword evidence="4 6" id="KW-0472">Membrane</keyword>
<dbReference type="GO" id="GO:0005886">
    <property type="term" value="C:plasma membrane"/>
    <property type="evidence" value="ECO:0007669"/>
    <property type="project" value="TreeGrafter"/>
</dbReference>
<evidence type="ECO:0000256" key="4">
    <source>
        <dbReference type="ARBA" id="ARBA00023136"/>
    </source>
</evidence>
<dbReference type="Pfam" id="PF03168">
    <property type="entry name" value="LEA_2"/>
    <property type="match status" value="1"/>
</dbReference>
<name>A0A2N9FBE4_FAGSY</name>
<dbReference type="PANTHER" id="PTHR31234">
    <property type="entry name" value="LATE EMBRYOGENESIS ABUNDANT (LEA) HYDROXYPROLINE-RICH GLYCOPROTEIN FAMILY"/>
    <property type="match status" value="1"/>
</dbReference>
<evidence type="ECO:0000259" key="7">
    <source>
        <dbReference type="Pfam" id="PF03168"/>
    </source>
</evidence>
<feature type="transmembrane region" description="Helical" evidence="6">
    <location>
        <begin position="81"/>
        <end position="109"/>
    </location>
</feature>
<reference evidence="8" key="1">
    <citation type="submission" date="2018-02" db="EMBL/GenBank/DDBJ databases">
        <authorList>
            <person name="Cohen D.B."/>
            <person name="Kent A.D."/>
        </authorList>
    </citation>
    <scope>NUCLEOTIDE SEQUENCE</scope>
</reference>
<dbReference type="PANTHER" id="PTHR31234:SF72">
    <property type="entry name" value="NDR1_HIN1-LIKE PROTEIN 6"/>
    <property type="match status" value="1"/>
</dbReference>
<dbReference type="InterPro" id="IPR044839">
    <property type="entry name" value="NDR1-like"/>
</dbReference>
<feature type="compositionally biased region" description="Basic and acidic residues" evidence="5">
    <location>
        <begin position="1"/>
        <end position="19"/>
    </location>
</feature>
<proteinExistence type="predicted"/>
<evidence type="ECO:0000256" key="2">
    <source>
        <dbReference type="ARBA" id="ARBA00022692"/>
    </source>
</evidence>
<dbReference type="GO" id="GO:0098542">
    <property type="term" value="P:defense response to other organism"/>
    <property type="evidence" value="ECO:0007669"/>
    <property type="project" value="InterPro"/>
</dbReference>
<feature type="domain" description="Late embryogenesis abundant protein LEA-2 subgroup" evidence="7">
    <location>
        <begin position="148"/>
        <end position="250"/>
    </location>
</feature>